<feature type="signal peptide" evidence="1">
    <location>
        <begin position="1"/>
        <end position="27"/>
    </location>
</feature>
<evidence type="ECO:0000313" key="3">
    <source>
        <dbReference type="Proteomes" id="UP000075920"/>
    </source>
</evidence>
<dbReference type="GO" id="GO:0008781">
    <property type="term" value="F:N-acylneuraminate cytidylyltransferase activity"/>
    <property type="evidence" value="ECO:0007669"/>
    <property type="project" value="TreeGrafter"/>
</dbReference>
<dbReference type="CDD" id="cd02513">
    <property type="entry name" value="CMP-NeuAc_Synthase"/>
    <property type="match status" value="1"/>
</dbReference>
<dbReference type="PANTHER" id="PTHR21485">
    <property type="entry name" value="HAD SUPERFAMILY MEMBERS CMAS AND KDSC"/>
    <property type="match status" value="1"/>
</dbReference>
<accession>A0A182W3I7</accession>
<reference evidence="2" key="2">
    <citation type="submission" date="2020-05" db="UniProtKB">
        <authorList>
            <consortium name="EnsemblMetazoa"/>
        </authorList>
    </citation>
    <scope>IDENTIFICATION</scope>
    <source>
        <strain evidence="2">MINIMUS1</strain>
    </source>
</reference>
<keyword evidence="1" id="KW-0732">Signal</keyword>
<keyword evidence="3" id="KW-1185">Reference proteome</keyword>
<dbReference type="PANTHER" id="PTHR21485:SF3">
    <property type="entry name" value="N-ACYLNEURAMINATE CYTIDYLYLTRANSFERASE"/>
    <property type="match status" value="1"/>
</dbReference>
<reference evidence="3" key="1">
    <citation type="submission" date="2013-03" db="EMBL/GenBank/DDBJ databases">
        <title>The Genome Sequence of Anopheles minimus MINIMUS1.</title>
        <authorList>
            <consortium name="The Broad Institute Genomics Platform"/>
            <person name="Neafsey D.E."/>
            <person name="Walton C."/>
            <person name="Walker B."/>
            <person name="Young S.K."/>
            <person name="Zeng Q."/>
            <person name="Gargeya S."/>
            <person name="Fitzgerald M."/>
            <person name="Haas B."/>
            <person name="Abouelleil A."/>
            <person name="Allen A.W."/>
            <person name="Alvarado L."/>
            <person name="Arachchi H.M."/>
            <person name="Berlin A.M."/>
            <person name="Chapman S.B."/>
            <person name="Gainer-Dewar J."/>
            <person name="Goldberg J."/>
            <person name="Griggs A."/>
            <person name="Gujja S."/>
            <person name="Hansen M."/>
            <person name="Howarth C."/>
            <person name="Imamovic A."/>
            <person name="Ireland A."/>
            <person name="Larimer J."/>
            <person name="McCowan C."/>
            <person name="Murphy C."/>
            <person name="Pearson M."/>
            <person name="Poon T.W."/>
            <person name="Priest M."/>
            <person name="Roberts A."/>
            <person name="Saif S."/>
            <person name="Shea T."/>
            <person name="Sisk P."/>
            <person name="Sykes S."/>
            <person name="Wortman J."/>
            <person name="Nusbaum C."/>
            <person name="Birren B."/>
        </authorList>
    </citation>
    <scope>NUCLEOTIDE SEQUENCE [LARGE SCALE GENOMIC DNA]</scope>
    <source>
        <strain evidence="3">MINIMUS1</strain>
    </source>
</reference>
<name>A0A182W3I7_9DIPT</name>
<evidence type="ECO:0000313" key="2">
    <source>
        <dbReference type="EnsemblMetazoa" id="AMIN004898-PA"/>
    </source>
</evidence>
<organism evidence="2 3">
    <name type="scientific">Anopheles minimus</name>
    <dbReference type="NCBI Taxonomy" id="112268"/>
    <lineage>
        <taxon>Eukaryota</taxon>
        <taxon>Metazoa</taxon>
        <taxon>Ecdysozoa</taxon>
        <taxon>Arthropoda</taxon>
        <taxon>Hexapoda</taxon>
        <taxon>Insecta</taxon>
        <taxon>Pterygota</taxon>
        <taxon>Neoptera</taxon>
        <taxon>Endopterygota</taxon>
        <taxon>Diptera</taxon>
        <taxon>Nematocera</taxon>
        <taxon>Culicoidea</taxon>
        <taxon>Culicidae</taxon>
        <taxon>Anophelinae</taxon>
        <taxon>Anopheles</taxon>
    </lineage>
</organism>
<sequence length="263" mass="29591">MVHICIRSEMNCMLGVAVALLIKFGSCITDDNDTKYPIAALVLARGGSKGIPLKNIVEIQPNQTLLARALDTIQHSDVFSSIWVSTDHEQIAAEASRHGAEVFARSTMHAQDHSTSLEATREFLDSHPEIEHFALIQCTSPLLRADYLVQAAQQIRSCIDNAMGMPSCTFSVVRSYKLRWWEDAKSGLLRAINFDPMARPRRQDWQGELVETGMFYFSDRRLIMEMGSFQNELCTVVEVDELDALEIDDVKDLKLARILIGME</sequence>
<dbReference type="Gene3D" id="3.90.550.10">
    <property type="entry name" value="Spore Coat Polysaccharide Biosynthesis Protein SpsA, Chain A"/>
    <property type="match status" value="1"/>
</dbReference>
<protein>
    <recommendedName>
        <fullName evidence="4">N-acylneuraminate cytidylyltransferase</fullName>
    </recommendedName>
</protein>
<dbReference type="AlphaFoldDB" id="A0A182W3I7"/>
<dbReference type="STRING" id="112268.A0A182W3I7"/>
<evidence type="ECO:0000256" key="1">
    <source>
        <dbReference type="SAM" id="SignalP"/>
    </source>
</evidence>
<dbReference type="SUPFAM" id="SSF53448">
    <property type="entry name" value="Nucleotide-diphospho-sugar transferases"/>
    <property type="match status" value="1"/>
</dbReference>
<proteinExistence type="predicted"/>
<evidence type="ECO:0008006" key="4">
    <source>
        <dbReference type="Google" id="ProtNLM"/>
    </source>
</evidence>
<dbReference type="InterPro" id="IPR029044">
    <property type="entry name" value="Nucleotide-diphossugar_trans"/>
</dbReference>
<dbReference type="Proteomes" id="UP000075920">
    <property type="component" value="Unassembled WGS sequence"/>
</dbReference>
<dbReference type="EnsemblMetazoa" id="AMIN004898-RA">
    <property type="protein sequence ID" value="AMIN004898-PA"/>
    <property type="gene ID" value="AMIN004898"/>
</dbReference>
<feature type="chain" id="PRO_5008140787" description="N-acylneuraminate cytidylyltransferase" evidence="1">
    <location>
        <begin position="28"/>
        <end position="263"/>
    </location>
</feature>
<dbReference type="InterPro" id="IPR050793">
    <property type="entry name" value="CMP-NeuNAc_synthase"/>
</dbReference>
<dbReference type="InterPro" id="IPR003329">
    <property type="entry name" value="Cytidylyl_trans"/>
</dbReference>
<dbReference type="VEuPathDB" id="VectorBase:AMIN004898"/>
<dbReference type="Pfam" id="PF02348">
    <property type="entry name" value="CTP_transf_3"/>
    <property type="match status" value="1"/>
</dbReference>